<proteinExistence type="predicted"/>
<name>A0A3M7QC48_BRAPC</name>
<accession>A0A3M7QC48</accession>
<dbReference type="AlphaFoldDB" id="A0A3M7QC48"/>
<evidence type="ECO:0000313" key="2">
    <source>
        <dbReference type="Proteomes" id="UP000276133"/>
    </source>
</evidence>
<dbReference type="EMBL" id="REGN01006561">
    <property type="protein sequence ID" value="RNA09037.1"/>
    <property type="molecule type" value="Genomic_DNA"/>
</dbReference>
<organism evidence="1 2">
    <name type="scientific">Brachionus plicatilis</name>
    <name type="common">Marine rotifer</name>
    <name type="synonym">Brachionus muelleri</name>
    <dbReference type="NCBI Taxonomy" id="10195"/>
    <lineage>
        <taxon>Eukaryota</taxon>
        <taxon>Metazoa</taxon>
        <taxon>Spiralia</taxon>
        <taxon>Gnathifera</taxon>
        <taxon>Rotifera</taxon>
        <taxon>Eurotatoria</taxon>
        <taxon>Monogononta</taxon>
        <taxon>Pseudotrocha</taxon>
        <taxon>Ploima</taxon>
        <taxon>Brachionidae</taxon>
        <taxon>Brachionus</taxon>
    </lineage>
</organism>
<sequence length="94" mass="11594">MHFLEHQCPNRQILFVVKHNWIFESQEPLLDFMPNINQSFFPNLITRKPKTRSEKVIAETKFRRQKFHINRHIFQNHTSEKKLFQFPNYRLITV</sequence>
<evidence type="ECO:0000313" key="1">
    <source>
        <dbReference type="EMBL" id="RNA09037.1"/>
    </source>
</evidence>
<reference evidence="1 2" key="1">
    <citation type="journal article" date="2018" name="Sci. Rep.">
        <title>Genomic signatures of local adaptation to the degree of environmental predictability in rotifers.</title>
        <authorList>
            <person name="Franch-Gras L."/>
            <person name="Hahn C."/>
            <person name="Garcia-Roger E.M."/>
            <person name="Carmona M.J."/>
            <person name="Serra M."/>
            <person name="Gomez A."/>
        </authorList>
    </citation>
    <scope>NUCLEOTIDE SEQUENCE [LARGE SCALE GENOMIC DNA]</scope>
    <source>
        <strain evidence="1">HYR1</strain>
    </source>
</reference>
<dbReference type="Proteomes" id="UP000276133">
    <property type="component" value="Unassembled WGS sequence"/>
</dbReference>
<protein>
    <submittedName>
        <fullName evidence="1">Uncharacterized protein</fullName>
    </submittedName>
</protein>
<comment type="caution">
    <text evidence="1">The sequence shown here is derived from an EMBL/GenBank/DDBJ whole genome shotgun (WGS) entry which is preliminary data.</text>
</comment>
<gene>
    <name evidence="1" type="ORF">BpHYR1_039688</name>
</gene>
<keyword evidence="2" id="KW-1185">Reference proteome</keyword>